<protein>
    <recommendedName>
        <fullName evidence="1">DNA (cytosine-5-)-methyltransferase</fullName>
        <ecNumber evidence="1">2.1.1.37</ecNumber>
    </recommendedName>
</protein>
<dbReference type="InterPro" id="IPR029063">
    <property type="entry name" value="SAM-dependent_MTases_sf"/>
</dbReference>
<dbReference type="PROSITE" id="PS51679">
    <property type="entry name" value="SAM_MT_C5"/>
    <property type="match status" value="1"/>
</dbReference>
<dbReference type="SUPFAM" id="SSF53335">
    <property type="entry name" value="S-adenosyl-L-methionine-dependent methyltransferases"/>
    <property type="match status" value="1"/>
</dbReference>
<keyword evidence="2 6" id="KW-0489">Methyltransferase</keyword>
<evidence type="ECO:0000256" key="5">
    <source>
        <dbReference type="ARBA" id="ARBA00022747"/>
    </source>
</evidence>
<dbReference type="InterPro" id="IPR050390">
    <property type="entry name" value="C5-Methyltransferase"/>
</dbReference>
<keyword evidence="4 6" id="KW-0949">S-adenosyl-L-methionine</keyword>
<dbReference type="PANTHER" id="PTHR10629:SF52">
    <property type="entry name" value="DNA (CYTOSINE-5)-METHYLTRANSFERASE 1"/>
    <property type="match status" value="1"/>
</dbReference>
<name>A0A7X0ZWZ4_9LIST</name>
<dbReference type="Proteomes" id="UP000565628">
    <property type="component" value="Unassembled WGS sequence"/>
</dbReference>
<gene>
    <name evidence="7" type="ORF">HCJ81_14370</name>
</gene>
<dbReference type="GO" id="GO:0009307">
    <property type="term" value="P:DNA restriction-modification system"/>
    <property type="evidence" value="ECO:0007669"/>
    <property type="project" value="UniProtKB-KW"/>
</dbReference>
<dbReference type="PANTHER" id="PTHR10629">
    <property type="entry name" value="CYTOSINE-SPECIFIC METHYLTRANSFERASE"/>
    <property type="match status" value="1"/>
</dbReference>
<comment type="similarity">
    <text evidence="6">Belongs to the class I-like SAM-binding methyltransferase superfamily. C5-methyltransferase family.</text>
</comment>
<accession>A0A7X0ZWZ4</accession>
<keyword evidence="5" id="KW-0680">Restriction system</keyword>
<proteinExistence type="inferred from homology"/>
<dbReference type="GO" id="GO:0044027">
    <property type="term" value="P:negative regulation of gene expression via chromosomal CpG island methylation"/>
    <property type="evidence" value="ECO:0007669"/>
    <property type="project" value="TreeGrafter"/>
</dbReference>
<dbReference type="GO" id="GO:0003886">
    <property type="term" value="F:DNA (cytosine-5-)-methyltransferase activity"/>
    <property type="evidence" value="ECO:0007669"/>
    <property type="project" value="UniProtKB-EC"/>
</dbReference>
<comment type="caution">
    <text evidence="7">The sequence shown here is derived from an EMBL/GenBank/DDBJ whole genome shotgun (WGS) entry which is preliminary data.</text>
</comment>
<dbReference type="PRINTS" id="PR00105">
    <property type="entry name" value="C5METTRFRASE"/>
</dbReference>
<dbReference type="GO" id="GO:0003677">
    <property type="term" value="F:DNA binding"/>
    <property type="evidence" value="ECO:0007669"/>
    <property type="project" value="TreeGrafter"/>
</dbReference>
<sequence>MGGVKMKHRQGLIIDNFAGGGGASTGIEQAMGRPVDITINHDMKAIEMHQMNHPETLHYCESVWDIEPAIVTGGNEVDILWASPDCKHFSKAKGAVPVKKEVQGLAWVVVKWALHAPPNILFLENVEEFRTWGPVKNGKIDKSKKGVIYHSFKKILSTGVERNDLGFRQCCKALKIKTNSLLADRLVNGLGYEVEDQIITASDYGAPTKRKRLFLIARKDKQPIVWPKPTHGDPESAEVRMGILKPWRTAAEIIDWTNLGNSIFDRERPLAENTMRRIARGIQKFVLDNPKPFILNENIAPTLLVNTTGHTGSAVNAPLSTITTGGHHALISPYLTRIGQTGFGKDRLSYPLDKPLTTITTKAEHLLVAPIMVQMGYGDAEGRRVLDLFKPIGTITSGGNKFALGAAFLDKYCEGSAEDKRNPINDMSHADKSEQVYAFLMKYYGADVGQTLNAPLHTVTSKARFALITIEGTVYRIVDIKMRMLQPKELFAAQGFPEEYVIDRDAFGKKISKAEQIAKCGNSVSPYPAEAIVRANCSDIAIPGRISYQDSLFPPVENIG</sequence>
<dbReference type="AlphaFoldDB" id="A0A7X0ZWZ4"/>
<dbReference type="EMBL" id="JAASWV010000023">
    <property type="protein sequence ID" value="MBC2312075.1"/>
    <property type="molecule type" value="Genomic_DNA"/>
</dbReference>
<dbReference type="InterPro" id="IPR001525">
    <property type="entry name" value="C5_MeTfrase"/>
</dbReference>
<feature type="active site" evidence="6">
    <location>
        <position position="86"/>
    </location>
</feature>
<evidence type="ECO:0000256" key="2">
    <source>
        <dbReference type="ARBA" id="ARBA00022603"/>
    </source>
</evidence>
<dbReference type="Pfam" id="PF00145">
    <property type="entry name" value="DNA_methylase"/>
    <property type="match status" value="2"/>
</dbReference>
<evidence type="ECO:0000256" key="3">
    <source>
        <dbReference type="ARBA" id="ARBA00022679"/>
    </source>
</evidence>
<evidence type="ECO:0000313" key="8">
    <source>
        <dbReference type="Proteomes" id="UP000565628"/>
    </source>
</evidence>
<evidence type="ECO:0000256" key="1">
    <source>
        <dbReference type="ARBA" id="ARBA00011975"/>
    </source>
</evidence>
<organism evidence="7 8">
    <name type="scientific">Listeria booriae</name>
    <dbReference type="NCBI Taxonomy" id="1552123"/>
    <lineage>
        <taxon>Bacteria</taxon>
        <taxon>Bacillati</taxon>
        <taxon>Bacillota</taxon>
        <taxon>Bacilli</taxon>
        <taxon>Bacillales</taxon>
        <taxon>Listeriaceae</taxon>
        <taxon>Listeria</taxon>
    </lineage>
</organism>
<keyword evidence="3 6" id="KW-0808">Transferase</keyword>
<dbReference type="Gene3D" id="3.40.50.150">
    <property type="entry name" value="Vaccinia Virus protein VP39"/>
    <property type="match status" value="1"/>
</dbReference>
<evidence type="ECO:0000256" key="4">
    <source>
        <dbReference type="ARBA" id="ARBA00022691"/>
    </source>
</evidence>
<dbReference type="EC" id="2.1.1.37" evidence="1"/>
<evidence type="ECO:0000313" key="7">
    <source>
        <dbReference type="EMBL" id="MBC2312075.1"/>
    </source>
</evidence>
<reference evidence="7 8" key="1">
    <citation type="submission" date="2020-03" db="EMBL/GenBank/DDBJ databases">
        <title>Soil Listeria distribution.</title>
        <authorList>
            <person name="Liao J."/>
            <person name="Wiedmann M."/>
        </authorList>
    </citation>
    <scope>NUCLEOTIDE SEQUENCE [LARGE SCALE GENOMIC DNA]</scope>
    <source>
        <strain evidence="7 8">FSL L7-0039</strain>
    </source>
</reference>
<evidence type="ECO:0000256" key="6">
    <source>
        <dbReference type="PROSITE-ProRule" id="PRU01016"/>
    </source>
</evidence>
<dbReference type="GO" id="GO:0032259">
    <property type="term" value="P:methylation"/>
    <property type="evidence" value="ECO:0007669"/>
    <property type="project" value="UniProtKB-KW"/>
</dbReference>